<dbReference type="AlphaFoldDB" id="A0A5D0XV65"/>
<name>A0A5D0XV65_9MICC</name>
<protein>
    <submittedName>
        <fullName evidence="1">Uncharacterized protein</fullName>
    </submittedName>
</protein>
<dbReference type="OrthoDB" id="4950415at2"/>
<gene>
    <name evidence="1" type="ORF">FQ377_03065</name>
</gene>
<sequence length="63" mass="7014">MNDRNTVVLALGEKALSEALGCSSETVELLRNDGVLELQGELWEIGAARDYLRDAAWADQLWH</sequence>
<comment type="caution">
    <text evidence="1">The sequence shown here is derived from an EMBL/GenBank/DDBJ whole genome shotgun (WGS) entry which is preliminary data.</text>
</comment>
<evidence type="ECO:0000313" key="2">
    <source>
        <dbReference type="Proteomes" id="UP000323410"/>
    </source>
</evidence>
<proteinExistence type="predicted"/>
<accession>A0A5D0XV65</accession>
<keyword evidence="2" id="KW-1185">Reference proteome</keyword>
<organism evidence="1 2">
    <name type="scientific">Arthrobacter echini</name>
    <dbReference type="NCBI Taxonomy" id="1529066"/>
    <lineage>
        <taxon>Bacteria</taxon>
        <taxon>Bacillati</taxon>
        <taxon>Actinomycetota</taxon>
        <taxon>Actinomycetes</taxon>
        <taxon>Micrococcales</taxon>
        <taxon>Micrococcaceae</taxon>
        <taxon>Arthrobacter</taxon>
    </lineage>
</organism>
<evidence type="ECO:0000313" key="1">
    <source>
        <dbReference type="EMBL" id="TYD00440.1"/>
    </source>
</evidence>
<dbReference type="RefSeq" id="WP_148599742.1">
    <property type="nucleotide sequence ID" value="NZ_VSLD01000001.1"/>
</dbReference>
<dbReference type="EMBL" id="VSLD01000001">
    <property type="protein sequence ID" value="TYD00440.1"/>
    <property type="molecule type" value="Genomic_DNA"/>
</dbReference>
<reference evidence="1 2" key="1">
    <citation type="submission" date="2019-08" db="EMBL/GenBank/DDBJ databases">
        <title>Genone of Arthrobacter echini P9.</title>
        <authorList>
            <person name="Bowman J.P."/>
        </authorList>
    </citation>
    <scope>NUCLEOTIDE SEQUENCE [LARGE SCALE GENOMIC DNA]</scope>
    <source>
        <strain evidence="1 2">P9</strain>
    </source>
</reference>
<dbReference type="Proteomes" id="UP000323410">
    <property type="component" value="Unassembled WGS sequence"/>
</dbReference>